<feature type="transmembrane region" description="Helical" evidence="6">
    <location>
        <begin position="473"/>
        <end position="495"/>
    </location>
</feature>
<dbReference type="Proteomes" id="UP000593566">
    <property type="component" value="Unassembled WGS sequence"/>
</dbReference>
<accession>A0A8H6C5E3</accession>
<evidence type="ECO:0000256" key="5">
    <source>
        <dbReference type="SAM" id="MobiDB-lite"/>
    </source>
</evidence>
<feature type="transmembrane region" description="Helical" evidence="6">
    <location>
        <begin position="375"/>
        <end position="394"/>
    </location>
</feature>
<feature type="transmembrane region" description="Helical" evidence="6">
    <location>
        <begin position="400"/>
        <end position="426"/>
    </location>
</feature>
<dbReference type="GeneID" id="59335138"/>
<evidence type="ECO:0000256" key="1">
    <source>
        <dbReference type="ARBA" id="ARBA00004141"/>
    </source>
</evidence>
<organism evidence="8 9">
    <name type="scientific">Letharia lupina</name>
    <dbReference type="NCBI Taxonomy" id="560253"/>
    <lineage>
        <taxon>Eukaryota</taxon>
        <taxon>Fungi</taxon>
        <taxon>Dikarya</taxon>
        <taxon>Ascomycota</taxon>
        <taxon>Pezizomycotina</taxon>
        <taxon>Lecanoromycetes</taxon>
        <taxon>OSLEUM clade</taxon>
        <taxon>Lecanoromycetidae</taxon>
        <taxon>Lecanorales</taxon>
        <taxon>Lecanorineae</taxon>
        <taxon>Parmeliaceae</taxon>
        <taxon>Letharia</taxon>
    </lineage>
</organism>
<dbReference type="InterPro" id="IPR011701">
    <property type="entry name" value="MFS"/>
</dbReference>
<reference evidence="8 9" key="1">
    <citation type="journal article" date="2020" name="Genomics">
        <title>Complete, high-quality genomes from long-read metagenomic sequencing of two wolf lichen thalli reveals enigmatic genome architecture.</title>
        <authorList>
            <person name="McKenzie S.K."/>
            <person name="Walston R.F."/>
            <person name="Allen J.L."/>
        </authorList>
    </citation>
    <scope>NUCLEOTIDE SEQUENCE [LARGE SCALE GENOMIC DNA]</scope>
    <source>
        <strain evidence="8">WasteWater1</strain>
    </source>
</reference>
<proteinExistence type="predicted"/>
<evidence type="ECO:0000259" key="7">
    <source>
        <dbReference type="PROSITE" id="PS50850"/>
    </source>
</evidence>
<feature type="transmembrane region" description="Helical" evidence="6">
    <location>
        <begin position="237"/>
        <end position="259"/>
    </location>
</feature>
<dbReference type="FunFam" id="1.20.1250.20:FF:000447">
    <property type="entry name" value="MFS multidrug transporter, putative"/>
    <property type="match status" value="1"/>
</dbReference>
<evidence type="ECO:0000256" key="4">
    <source>
        <dbReference type="ARBA" id="ARBA00023136"/>
    </source>
</evidence>
<feature type="transmembrane region" description="Helical" evidence="6">
    <location>
        <begin position="111"/>
        <end position="133"/>
    </location>
</feature>
<feature type="transmembrane region" description="Helical" evidence="6">
    <location>
        <begin position="347"/>
        <end position="368"/>
    </location>
</feature>
<feature type="transmembrane region" description="Helical" evidence="6">
    <location>
        <begin position="145"/>
        <end position="166"/>
    </location>
</feature>
<dbReference type="PANTHER" id="PTHR42718">
    <property type="entry name" value="MAJOR FACILITATOR SUPERFAMILY MULTIDRUG TRANSPORTER MFSC"/>
    <property type="match status" value="1"/>
</dbReference>
<gene>
    <name evidence="8" type="ORF">HO133_006737</name>
</gene>
<dbReference type="PROSITE" id="PS50850">
    <property type="entry name" value="MFS"/>
    <property type="match status" value="1"/>
</dbReference>
<feature type="transmembrane region" description="Helical" evidence="6">
    <location>
        <begin position="86"/>
        <end position="104"/>
    </location>
</feature>
<evidence type="ECO:0000313" key="9">
    <source>
        <dbReference type="Proteomes" id="UP000593566"/>
    </source>
</evidence>
<feature type="transmembrane region" description="Helical" evidence="6">
    <location>
        <begin position="271"/>
        <end position="291"/>
    </location>
</feature>
<name>A0A8H6C5E3_9LECA</name>
<keyword evidence="9" id="KW-1185">Reference proteome</keyword>
<keyword evidence="2 6" id="KW-0812">Transmembrane</keyword>
<dbReference type="GO" id="GO:0016020">
    <property type="term" value="C:membrane"/>
    <property type="evidence" value="ECO:0007669"/>
    <property type="project" value="UniProtKB-SubCell"/>
</dbReference>
<keyword evidence="3 6" id="KW-1133">Transmembrane helix</keyword>
<feature type="transmembrane region" description="Helical" evidence="6">
    <location>
        <begin position="173"/>
        <end position="193"/>
    </location>
</feature>
<evidence type="ECO:0000313" key="8">
    <source>
        <dbReference type="EMBL" id="KAF6217635.1"/>
    </source>
</evidence>
<evidence type="ECO:0000256" key="6">
    <source>
        <dbReference type="SAM" id="Phobius"/>
    </source>
</evidence>
<feature type="transmembrane region" description="Helical" evidence="6">
    <location>
        <begin position="205"/>
        <end position="225"/>
    </location>
</feature>
<dbReference type="Gene3D" id="1.20.1250.20">
    <property type="entry name" value="MFS general substrate transporter like domains"/>
    <property type="match status" value="1"/>
</dbReference>
<dbReference type="AlphaFoldDB" id="A0A8H6C5E3"/>
<feature type="transmembrane region" description="Helical" evidence="6">
    <location>
        <begin position="312"/>
        <end position="335"/>
    </location>
</feature>
<evidence type="ECO:0000256" key="2">
    <source>
        <dbReference type="ARBA" id="ARBA00022692"/>
    </source>
</evidence>
<feature type="transmembrane region" description="Helical" evidence="6">
    <location>
        <begin position="44"/>
        <end position="66"/>
    </location>
</feature>
<protein>
    <recommendedName>
        <fullName evidence="7">Major facilitator superfamily (MFS) profile domain-containing protein</fullName>
    </recommendedName>
</protein>
<dbReference type="InterPro" id="IPR020846">
    <property type="entry name" value="MFS_dom"/>
</dbReference>
<keyword evidence="4 6" id="KW-0472">Membrane</keyword>
<feature type="transmembrane region" description="Helical" evidence="6">
    <location>
        <begin position="438"/>
        <end position="461"/>
    </location>
</feature>
<dbReference type="Gene3D" id="1.20.1720.10">
    <property type="entry name" value="Multidrug resistance protein D"/>
    <property type="match status" value="1"/>
</dbReference>
<sequence length="534" mass="58490">MTALSEVAFSGSPPKDPAGVEEGEGMQARIERLGRQRPAKFKTVWTEFGFCFSLLASMIMAEYFVSGFNVILPTLATALDIPAQSQTWPANVFSLITGAFLLPFGRLADIYGGCTVFMFGMIWFFLWSLIGGFSRNYLMLNFCRALQGLGPAAFLPAGVMLLGSIYRPGPRKNLVFSLYGACSPIGFFTGIFFGGLSGQYLPWGWYFWIGSILLFLISSIAFLTIPSDRYERQAYEVTMDWLGVFTIVPGLLLVVFAITDSSHAPDGWNTPYIYVTFVLGCLFLGGAVYVEGWIAKMPLLPFDLFKVKHMKALVVALFFSYGVFGIYLFYASFYIEKVLHATSLQTTAWYTPMAAGGIFLATAGGFLLHLLPGTALMIISATGYVVCVLMFAIMPENPNYWAYIFPAMIGATVGVDITYSVSNIFITTSMPRKRQGLAGALINCLVFLGISVFLGFADVVATATSHLGLKESYKVACWFGVGCAGVSLLLLVGFVKIDKAKSDLTTDEKAELEAEVNMMPVASRPDEVETRRES</sequence>
<comment type="caution">
    <text evidence="8">The sequence shown here is derived from an EMBL/GenBank/DDBJ whole genome shotgun (WGS) entry which is preliminary data.</text>
</comment>
<dbReference type="GO" id="GO:0022857">
    <property type="term" value="F:transmembrane transporter activity"/>
    <property type="evidence" value="ECO:0007669"/>
    <property type="project" value="InterPro"/>
</dbReference>
<dbReference type="RefSeq" id="XP_037147070.1">
    <property type="nucleotide sequence ID" value="XM_037297634.1"/>
</dbReference>
<feature type="region of interest" description="Disordered" evidence="5">
    <location>
        <begin position="1"/>
        <end position="24"/>
    </location>
</feature>
<feature type="domain" description="Major facilitator superfamily (MFS) profile" evidence="7">
    <location>
        <begin position="42"/>
        <end position="501"/>
    </location>
</feature>
<dbReference type="PANTHER" id="PTHR42718:SF11">
    <property type="entry name" value="MAJOR FACILITATOR SUPERFAMILY (MFS) PROFILE DOMAIN-CONTAINING PROTEIN"/>
    <property type="match status" value="1"/>
</dbReference>
<dbReference type="SUPFAM" id="SSF103473">
    <property type="entry name" value="MFS general substrate transporter"/>
    <property type="match status" value="1"/>
</dbReference>
<dbReference type="Pfam" id="PF07690">
    <property type="entry name" value="MFS_1"/>
    <property type="match status" value="1"/>
</dbReference>
<evidence type="ECO:0000256" key="3">
    <source>
        <dbReference type="ARBA" id="ARBA00022989"/>
    </source>
</evidence>
<comment type="subcellular location">
    <subcellularLocation>
        <location evidence="1">Membrane</location>
        <topology evidence="1">Multi-pass membrane protein</topology>
    </subcellularLocation>
</comment>
<dbReference type="InterPro" id="IPR036259">
    <property type="entry name" value="MFS_trans_sf"/>
</dbReference>
<dbReference type="EMBL" id="JACCJB010000026">
    <property type="protein sequence ID" value="KAF6217635.1"/>
    <property type="molecule type" value="Genomic_DNA"/>
</dbReference>